<sequence>MTLKVKNFAAKNPTVITPIPGVTAQITQLNTLINNLIAADTSSRSDLTGYTITKANRRAALEQLCLKFSNAIAAYAANTGDLVLQKRADFATSFWIRATDDELITNANILKNLATPITAALATYLVTAADVTAFGVAITAYTDGVSDPTLAIDQRKVDNERIPQIIDQIRTLFDTKLDVFMRILEFSNPSMYQLYMLARALDVRGVVVAPTAEVDVAAGVTTTVHTADYYVANTLYSIQNLGDEDVFFSLSSETNVEGTAPVLLSNGETRVRLAENLANAGTFLVVNNPSMATVKVKVWVE</sequence>
<dbReference type="AlphaFoldDB" id="A0A095U1L9"/>
<reference evidence="1 2" key="1">
    <citation type="submission" date="2014-09" db="EMBL/GenBank/DDBJ databases">
        <title>Whole Genome Shotgun of Flavobacterium aquatile LMG 4008.</title>
        <authorList>
            <person name="Gale A.N."/>
            <person name="Pipes S.E."/>
            <person name="Newman J.D."/>
        </authorList>
    </citation>
    <scope>NUCLEOTIDE SEQUENCE [LARGE SCALE GENOMIC DNA]</scope>
    <source>
        <strain evidence="1 2">LMG 4008</strain>
    </source>
</reference>
<keyword evidence="2" id="KW-1185">Reference proteome</keyword>
<comment type="caution">
    <text evidence="1">The sequence shown here is derived from an EMBL/GenBank/DDBJ whole genome shotgun (WGS) entry which is preliminary data.</text>
</comment>
<protein>
    <submittedName>
        <fullName evidence="1">Uncharacterized protein</fullName>
    </submittedName>
</protein>
<organism evidence="1 2">
    <name type="scientific">Flavobacterium aquatile LMG 4008 = ATCC 11947</name>
    <dbReference type="NCBI Taxonomy" id="1453498"/>
    <lineage>
        <taxon>Bacteria</taxon>
        <taxon>Pseudomonadati</taxon>
        <taxon>Bacteroidota</taxon>
        <taxon>Flavobacteriia</taxon>
        <taxon>Flavobacteriales</taxon>
        <taxon>Flavobacteriaceae</taxon>
        <taxon>Flavobacterium</taxon>
    </lineage>
</organism>
<dbReference type="Proteomes" id="UP000029554">
    <property type="component" value="Unassembled WGS sequence"/>
</dbReference>
<dbReference type="EMBL" id="JRHH01000003">
    <property type="protein sequence ID" value="KGD68488.1"/>
    <property type="molecule type" value="Genomic_DNA"/>
</dbReference>
<proteinExistence type="predicted"/>
<evidence type="ECO:0000313" key="1">
    <source>
        <dbReference type="EMBL" id="KGD68488.1"/>
    </source>
</evidence>
<gene>
    <name evidence="1" type="ORF">LG45_09430</name>
</gene>
<evidence type="ECO:0000313" key="2">
    <source>
        <dbReference type="Proteomes" id="UP000029554"/>
    </source>
</evidence>
<name>A0A095U1L9_9FLAO</name>
<accession>A0A095U1L9</accession>